<keyword evidence="3" id="KW-1185">Reference proteome</keyword>
<dbReference type="PANTHER" id="PTHR43283">
    <property type="entry name" value="BETA-LACTAMASE-RELATED"/>
    <property type="match status" value="1"/>
</dbReference>
<keyword evidence="2" id="KW-0378">Hydrolase</keyword>
<reference evidence="3" key="1">
    <citation type="journal article" date="2019" name="Int. J. Syst. Evol. Microbiol.">
        <title>The Global Catalogue of Microorganisms (GCM) 10K type strain sequencing project: providing services to taxonomists for standard genome sequencing and annotation.</title>
        <authorList>
            <consortium name="The Broad Institute Genomics Platform"/>
            <consortium name="The Broad Institute Genome Sequencing Center for Infectious Disease"/>
            <person name="Wu L."/>
            <person name="Ma J."/>
        </authorList>
    </citation>
    <scope>NUCLEOTIDE SEQUENCE [LARGE SCALE GENOMIC DNA]</scope>
    <source>
        <strain evidence="3">CGMCC 1.12125</strain>
    </source>
</reference>
<evidence type="ECO:0000259" key="1">
    <source>
        <dbReference type="Pfam" id="PF00144"/>
    </source>
</evidence>
<dbReference type="RefSeq" id="WP_344230515.1">
    <property type="nucleotide sequence ID" value="NZ_BAAALH010000002.1"/>
</dbReference>
<dbReference type="EMBL" id="JBHSEN010000001">
    <property type="protein sequence ID" value="MFC4428203.1"/>
    <property type="molecule type" value="Genomic_DNA"/>
</dbReference>
<dbReference type="SUPFAM" id="SSF56601">
    <property type="entry name" value="beta-lactamase/transpeptidase-like"/>
    <property type="match status" value="1"/>
</dbReference>
<protein>
    <submittedName>
        <fullName evidence="2">Serine hydrolase domain-containing protein</fullName>
        <ecNumber evidence="2">3.-.-.-</ecNumber>
    </submittedName>
</protein>
<gene>
    <name evidence="2" type="ORF">ACFO0K_00740</name>
</gene>
<dbReference type="EC" id="3.-.-.-" evidence="2"/>
<organism evidence="2 3">
    <name type="scientific">Citricoccus alkalitolerans</name>
    <dbReference type="NCBI Taxonomy" id="246603"/>
    <lineage>
        <taxon>Bacteria</taxon>
        <taxon>Bacillati</taxon>
        <taxon>Actinomycetota</taxon>
        <taxon>Actinomycetes</taxon>
        <taxon>Micrococcales</taxon>
        <taxon>Micrococcaceae</taxon>
        <taxon>Citricoccus</taxon>
    </lineage>
</organism>
<dbReference type="InterPro" id="IPR012338">
    <property type="entry name" value="Beta-lactam/transpept-like"/>
</dbReference>
<comment type="caution">
    <text evidence="2">The sequence shown here is derived from an EMBL/GenBank/DDBJ whole genome shotgun (WGS) entry which is preliminary data.</text>
</comment>
<dbReference type="Gene3D" id="3.40.710.10">
    <property type="entry name" value="DD-peptidase/beta-lactamase superfamily"/>
    <property type="match status" value="1"/>
</dbReference>
<proteinExistence type="predicted"/>
<dbReference type="Pfam" id="PF00144">
    <property type="entry name" value="Beta-lactamase"/>
    <property type="match status" value="1"/>
</dbReference>
<evidence type="ECO:0000313" key="2">
    <source>
        <dbReference type="EMBL" id="MFC4428203.1"/>
    </source>
</evidence>
<sequence>MDPSDLLRLAGSRGASVQLAVILGGRTVVDGAVRCRTDALGWLFSASKPFTSLLVHRLAGEGVLDLDAPVAAYWPDYGSARGWPRSERTSKAGTTLRDVLTHRSAVPSAGPYPAAVIAMHRTEASLQRVAGGRRRDRRYGAGPAYQPLDFGFILAEVARRAASRAGGRAVGGDGDVGWAGLLRTLVLEPAGLRDVHPGVPDAELPRCLPFDASFRAAPGGPLIAALLNRRIVRQAQIPAAGISTTALELARFYHHLLQAPEREALCTPSSDGGPDGWTGLPTRWGTGVQLGGTGAGCPLGETSTERTFGHNGSDVCLGWADPDLDLAVGLVSDRASGHPADRRLLVDVSDAIRSLAANSSTGASEILTT</sequence>
<name>A0ABV8XWJ7_9MICC</name>
<feature type="domain" description="Beta-lactamase-related" evidence="1">
    <location>
        <begin position="15"/>
        <end position="343"/>
    </location>
</feature>
<dbReference type="InterPro" id="IPR050789">
    <property type="entry name" value="Diverse_Enzym_Activities"/>
</dbReference>
<accession>A0ABV8XWJ7</accession>
<evidence type="ECO:0000313" key="3">
    <source>
        <dbReference type="Proteomes" id="UP001595965"/>
    </source>
</evidence>
<dbReference type="GO" id="GO:0016787">
    <property type="term" value="F:hydrolase activity"/>
    <property type="evidence" value="ECO:0007669"/>
    <property type="project" value="UniProtKB-KW"/>
</dbReference>
<dbReference type="InterPro" id="IPR001466">
    <property type="entry name" value="Beta-lactam-related"/>
</dbReference>
<dbReference type="Proteomes" id="UP001595965">
    <property type="component" value="Unassembled WGS sequence"/>
</dbReference>